<dbReference type="AlphaFoldDB" id="A0A2S8FWY0"/>
<protein>
    <submittedName>
        <fullName evidence="1">Uncharacterized protein</fullName>
    </submittedName>
</protein>
<dbReference type="RefSeq" id="WP_105329634.1">
    <property type="nucleotide sequence ID" value="NZ_PUHY01000006.1"/>
</dbReference>
<dbReference type="OrthoDB" id="9977649at2"/>
<organism evidence="1 2">
    <name type="scientific">Blastopirellula marina</name>
    <dbReference type="NCBI Taxonomy" id="124"/>
    <lineage>
        <taxon>Bacteria</taxon>
        <taxon>Pseudomonadati</taxon>
        <taxon>Planctomycetota</taxon>
        <taxon>Planctomycetia</taxon>
        <taxon>Pirellulales</taxon>
        <taxon>Pirellulaceae</taxon>
        <taxon>Blastopirellula</taxon>
    </lineage>
</organism>
<sequence>MAAESPRIFWREDEQTYLPQIDPLKIGELLTQELERHVKGVEAGLVVSSQDFYEKHIEKYRHGTETQYRKKAASAEVMVAYESLKIVNAALRQALGDWIPDGYVYITLLPKFQDELIAIGWERINEAKQILLEGLIARRQQVDQMLKDLDQQAKSIATTSNTIDQQAIRETLQMLTRQEIEQTDCEDRWFFDLEEKTALWITSLSGSPVFDEIEKIADRNFESWVAPSDDAIIRFADEIAAIGVKKRFEQAYGPEE</sequence>
<evidence type="ECO:0000313" key="1">
    <source>
        <dbReference type="EMBL" id="PQO36344.1"/>
    </source>
</evidence>
<reference evidence="1 2" key="1">
    <citation type="submission" date="2018-02" db="EMBL/GenBank/DDBJ databases">
        <title>Comparative genomes isolates from brazilian mangrove.</title>
        <authorList>
            <person name="Araujo J.E."/>
            <person name="Taketani R.G."/>
            <person name="Silva M.C.P."/>
            <person name="Loureco M.V."/>
            <person name="Andreote F.D."/>
        </authorList>
    </citation>
    <scope>NUCLEOTIDE SEQUENCE [LARGE SCALE GENOMIC DNA]</scope>
    <source>
        <strain evidence="1 2">Hex-1 MGV</strain>
    </source>
</reference>
<name>A0A2S8FWY0_9BACT</name>
<accession>A0A2S8FWY0</accession>
<dbReference type="EMBL" id="PUHY01000006">
    <property type="protein sequence ID" value="PQO36344.1"/>
    <property type="molecule type" value="Genomic_DNA"/>
</dbReference>
<dbReference type="Proteomes" id="UP000238322">
    <property type="component" value="Unassembled WGS sequence"/>
</dbReference>
<gene>
    <name evidence="1" type="ORF">C5Y83_10625</name>
</gene>
<proteinExistence type="predicted"/>
<evidence type="ECO:0000313" key="2">
    <source>
        <dbReference type="Proteomes" id="UP000238322"/>
    </source>
</evidence>
<comment type="caution">
    <text evidence="1">The sequence shown here is derived from an EMBL/GenBank/DDBJ whole genome shotgun (WGS) entry which is preliminary data.</text>
</comment>